<dbReference type="EMBL" id="WTYE01000001">
    <property type="protein sequence ID" value="MXP31420.1"/>
    <property type="molecule type" value="Genomic_DNA"/>
</dbReference>
<evidence type="ECO:0000313" key="4">
    <source>
        <dbReference type="Proteomes" id="UP000446786"/>
    </source>
</evidence>
<name>A0A845AMD4_9SPHN</name>
<dbReference type="Proteomes" id="UP000446786">
    <property type="component" value="Unassembled WGS sequence"/>
</dbReference>
<feature type="domain" description="TIR" evidence="2">
    <location>
        <begin position="7"/>
        <end position="135"/>
    </location>
</feature>
<evidence type="ECO:0000259" key="2">
    <source>
        <dbReference type="PROSITE" id="PS50104"/>
    </source>
</evidence>
<proteinExistence type="predicted"/>
<dbReference type="GO" id="GO:0007165">
    <property type="term" value="P:signal transduction"/>
    <property type="evidence" value="ECO:0007669"/>
    <property type="project" value="InterPro"/>
</dbReference>
<evidence type="ECO:0000256" key="1">
    <source>
        <dbReference type="SAM" id="MobiDB-lite"/>
    </source>
</evidence>
<dbReference type="PROSITE" id="PS50104">
    <property type="entry name" value="TIR"/>
    <property type="match status" value="1"/>
</dbReference>
<evidence type="ECO:0000313" key="3">
    <source>
        <dbReference type="EMBL" id="MXP31420.1"/>
    </source>
</evidence>
<dbReference type="OrthoDB" id="105971at2"/>
<dbReference type="Pfam" id="PF13676">
    <property type="entry name" value="TIR_2"/>
    <property type="match status" value="1"/>
</dbReference>
<accession>A0A845AMD4</accession>
<comment type="caution">
    <text evidence="3">The sequence shown here is derived from an EMBL/GenBank/DDBJ whole genome shotgun (WGS) entry which is preliminary data.</text>
</comment>
<dbReference type="InterPro" id="IPR011990">
    <property type="entry name" value="TPR-like_helical_dom_sf"/>
</dbReference>
<protein>
    <submittedName>
        <fullName evidence="3">TIR domain-containing protein</fullName>
    </submittedName>
</protein>
<dbReference type="AlphaFoldDB" id="A0A845AMD4"/>
<keyword evidence="4" id="KW-1185">Reference proteome</keyword>
<gene>
    <name evidence="3" type="ORF">GRI94_06255</name>
</gene>
<dbReference type="SUPFAM" id="SSF48452">
    <property type="entry name" value="TPR-like"/>
    <property type="match status" value="1"/>
</dbReference>
<organism evidence="3 4">
    <name type="scientific">Parerythrobacter jejuensis</name>
    <dbReference type="NCBI Taxonomy" id="795812"/>
    <lineage>
        <taxon>Bacteria</taxon>
        <taxon>Pseudomonadati</taxon>
        <taxon>Pseudomonadota</taxon>
        <taxon>Alphaproteobacteria</taxon>
        <taxon>Sphingomonadales</taxon>
        <taxon>Erythrobacteraceae</taxon>
        <taxon>Parerythrobacter</taxon>
    </lineage>
</organism>
<dbReference type="InterPro" id="IPR035897">
    <property type="entry name" value="Toll_tir_struct_dom_sf"/>
</dbReference>
<reference evidence="3 4" key="1">
    <citation type="submission" date="2019-12" db="EMBL/GenBank/DDBJ databases">
        <title>Genomic-based taxomic classification of the family Erythrobacteraceae.</title>
        <authorList>
            <person name="Xu L."/>
        </authorList>
    </citation>
    <scope>NUCLEOTIDE SEQUENCE [LARGE SCALE GENOMIC DNA]</scope>
    <source>
        <strain evidence="3 4">JCM 16677</strain>
    </source>
</reference>
<dbReference type="RefSeq" id="WP_160778865.1">
    <property type="nucleotide sequence ID" value="NZ_BAAAZF010000001.1"/>
</dbReference>
<sequence length="649" mass="69245">MSDADANRPMAFVSYSRGDQDAARAIIDRLEAAGITVWWDGLLDGGARYGDVTEQNLESARAVVVLWSATSVKSHWVHDEATRGRDRGCLVPVSIDGTEPPLGFRQFQCITVADQAGPFNEDAIARLIDSVRNMVAGGDGQDQTRPAAPSTTLPPTASTGSFAINRRWAIGGGAALLAGAGGLAAWQGGLIGGARSNSIAVLPFETIGSGKDQAYFADGLAAEIRSRLARNPLLKVAAKASSSSFRDSGVSATDIADKLKVAFLLNGDVRRDGDQLRVTASLTDGNTGFTARQLSYDRAVDGIFEIQGAIASAVIGELTAEIEGRNTGEQVGGTESVAAYEIYLQARELYDAGIDESSDRRSVTMFDNAIAIDPDYAAAHASKSRALALIGNLYAAPDQRDTVFGAAEKAALEAVRIAPEYADGHSVLGYVRSTGKLDIKGAQEPYQRSYELGAGDADILSRYAIFQSRLDNAAAATEAIERAVSLDPLNARVFKFKGDIAYGSGEPEKAIEHFAEAKAIRDGLSSYHYGVGLAQLELGQDEAARDSFAEDPFFVWQKTGGAIAEHRLGNREAAQAHLDALKAEYGDKSNYQYLQIYAQWGEQEAALAAMADAVRLRDSGLVQLYLDPLLEPVRSTGPYRELVARLGFV</sequence>
<dbReference type="Gene3D" id="3.40.50.10140">
    <property type="entry name" value="Toll/interleukin-1 receptor homology (TIR) domain"/>
    <property type="match status" value="1"/>
</dbReference>
<feature type="compositionally biased region" description="Low complexity" evidence="1">
    <location>
        <begin position="146"/>
        <end position="159"/>
    </location>
</feature>
<dbReference type="InterPro" id="IPR000157">
    <property type="entry name" value="TIR_dom"/>
</dbReference>
<feature type="region of interest" description="Disordered" evidence="1">
    <location>
        <begin position="135"/>
        <end position="159"/>
    </location>
</feature>
<dbReference type="Gene3D" id="1.25.40.10">
    <property type="entry name" value="Tetratricopeptide repeat domain"/>
    <property type="match status" value="2"/>
</dbReference>
<dbReference type="Gene3D" id="3.40.50.10070">
    <property type="entry name" value="TolB, N-terminal domain"/>
    <property type="match status" value="1"/>
</dbReference>
<dbReference type="SUPFAM" id="SSF52200">
    <property type="entry name" value="Toll/Interleukin receptor TIR domain"/>
    <property type="match status" value="1"/>
</dbReference>